<feature type="domain" description="Protein kinase" evidence="6">
    <location>
        <begin position="1"/>
        <end position="154"/>
    </location>
</feature>
<dbReference type="HOGENOM" id="CLU_000288_81_11_1"/>
<dbReference type="SUPFAM" id="SSF56112">
    <property type="entry name" value="Protein kinase-like (PK-like)"/>
    <property type="match status" value="1"/>
</dbReference>
<keyword evidence="4" id="KW-0418">Kinase</keyword>
<dbReference type="PROSITE" id="PS50011">
    <property type="entry name" value="PROTEIN_KINASE_DOM"/>
    <property type="match status" value="1"/>
</dbReference>
<dbReference type="eggNOG" id="KOG1290">
    <property type="taxonomic scope" value="Eukaryota"/>
</dbReference>
<dbReference type="OrthoDB" id="5979581at2759"/>
<evidence type="ECO:0000256" key="5">
    <source>
        <dbReference type="ARBA" id="ARBA00022840"/>
    </source>
</evidence>
<dbReference type="InterPro" id="IPR011009">
    <property type="entry name" value="Kinase-like_dom_sf"/>
</dbReference>
<evidence type="ECO:0000256" key="4">
    <source>
        <dbReference type="ARBA" id="ARBA00022777"/>
    </source>
</evidence>
<dbReference type="Gene3D" id="1.10.510.10">
    <property type="entry name" value="Transferase(Phosphotransferase) domain 1"/>
    <property type="match status" value="1"/>
</dbReference>
<dbReference type="GO" id="GO:0005634">
    <property type="term" value="C:nucleus"/>
    <property type="evidence" value="ECO:0007669"/>
    <property type="project" value="TreeGrafter"/>
</dbReference>
<dbReference type="EMBL" id="KB644410">
    <property type="protein sequence ID" value="EPS27285.1"/>
    <property type="molecule type" value="Genomic_DNA"/>
</dbReference>
<accession>S7Z9K6</accession>
<dbReference type="InterPro" id="IPR000719">
    <property type="entry name" value="Prot_kinase_dom"/>
</dbReference>
<evidence type="ECO:0000256" key="3">
    <source>
        <dbReference type="ARBA" id="ARBA00022741"/>
    </source>
</evidence>
<dbReference type="AlphaFoldDB" id="S7Z9K6"/>
<gene>
    <name evidence="7" type="ORF">PDE_02228</name>
</gene>
<reference evidence="7 8" key="1">
    <citation type="journal article" date="2013" name="PLoS ONE">
        <title>Genomic and secretomic analyses reveal unique features of the lignocellulolytic enzyme system of Penicillium decumbens.</title>
        <authorList>
            <person name="Liu G."/>
            <person name="Zhang L."/>
            <person name="Wei X."/>
            <person name="Zou G."/>
            <person name="Qin Y."/>
            <person name="Ma L."/>
            <person name="Li J."/>
            <person name="Zheng H."/>
            <person name="Wang S."/>
            <person name="Wang C."/>
            <person name="Xun L."/>
            <person name="Zhao G.-P."/>
            <person name="Zhou Z."/>
            <person name="Qu Y."/>
        </authorList>
    </citation>
    <scope>NUCLEOTIDE SEQUENCE [LARGE SCALE GENOMIC DNA]</scope>
    <source>
        <strain evidence="8">114-2 / CGMCC 5302</strain>
    </source>
</reference>
<evidence type="ECO:0000256" key="1">
    <source>
        <dbReference type="ARBA" id="ARBA00022527"/>
    </source>
</evidence>
<keyword evidence="5" id="KW-0067">ATP-binding</keyword>
<evidence type="ECO:0000259" key="6">
    <source>
        <dbReference type="PROSITE" id="PS50011"/>
    </source>
</evidence>
<dbReference type="InterPro" id="IPR051175">
    <property type="entry name" value="CLK_kinases"/>
</dbReference>
<keyword evidence="2" id="KW-0808">Transferase</keyword>
<evidence type="ECO:0000313" key="7">
    <source>
        <dbReference type="EMBL" id="EPS27285.1"/>
    </source>
</evidence>
<dbReference type="GO" id="GO:0043484">
    <property type="term" value="P:regulation of RNA splicing"/>
    <property type="evidence" value="ECO:0007669"/>
    <property type="project" value="TreeGrafter"/>
</dbReference>
<dbReference type="Proteomes" id="UP000019376">
    <property type="component" value="Unassembled WGS sequence"/>
</dbReference>
<dbReference type="STRING" id="933388.S7Z9K6"/>
<keyword evidence="8" id="KW-1185">Reference proteome</keyword>
<evidence type="ECO:0000256" key="2">
    <source>
        <dbReference type="ARBA" id="ARBA00022679"/>
    </source>
</evidence>
<evidence type="ECO:0000313" key="8">
    <source>
        <dbReference type="Proteomes" id="UP000019376"/>
    </source>
</evidence>
<protein>
    <recommendedName>
        <fullName evidence="6">Protein kinase domain-containing protein</fullName>
    </recommendedName>
</protein>
<organism evidence="7 8">
    <name type="scientific">Penicillium oxalicum (strain 114-2 / CGMCC 5302)</name>
    <name type="common">Penicillium decumbens</name>
    <dbReference type="NCBI Taxonomy" id="933388"/>
    <lineage>
        <taxon>Eukaryota</taxon>
        <taxon>Fungi</taxon>
        <taxon>Dikarya</taxon>
        <taxon>Ascomycota</taxon>
        <taxon>Pezizomycotina</taxon>
        <taxon>Eurotiomycetes</taxon>
        <taxon>Eurotiomycetidae</taxon>
        <taxon>Eurotiales</taxon>
        <taxon>Aspergillaceae</taxon>
        <taxon>Penicillium</taxon>
    </lineage>
</organism>
<keyword evidence="3" id="KW-0547">Nucleotide-binding</keyword>
<name>S7Z9K6_PENO1</name>
<dbReference type="GO" id="GO:0004674">
    <property type="term" value="F:protein serine/threonine kinase activity"/>
    <property type="evidence" value="ECO:0007669"/>
    <property type="project" value="UniProtKB-KW"/>
</dbReference>
<proteinExistence type="predicted"/>
<dbReference type="PANTHER" id="PTHR45646:SF11">
    <property type="entry name" value="SERINE_THREONINE-PROTEIN KINASE DOA"/>
    <property type="match status" value="1"/>
</dbReference>
<sequence>MLGNGWQMPADIWNLSGLLWDIVEGRELFRHIHDQQGRYDAKLHIAEMIALLGPPPLEVVQRYQFMREYSWPEPVRREDNRVCRTAEEYFCGPFFDNNGHFVYENLIPDRKLGDTISFLEGAEREAFLDLAKGMLSWHPDARTTTGKLVEHPFLQPKQISTSV</sequence>
<keyword evidence="1" id="KW-0723">Serine/threonine-protein kinase</keyword>
<dbReference type="PhylomeDB" id="S7Z9K6"/>
<dbReference type="PANTHER" id="PTHR45646">
    <property type="entry name" value="SERINE/THREONINE-PROTEIN KINASE DOA-RELATED"/>
    <property type="match status" value="1"/>
</dbReference>
<dbReference type="GO" id="GO:0005524">
    <property type="term" value="F:ATP binding"/>
    <property type="evidence" value="ECO:0007669"/>
    <property type="project" value="UniProtKB-KW"/>
</dbReference>